<gene>
    <name evidence="2" type="ORF">SAMN06272737_11845</name>
</gene>
<evidence type="ECO:0000313" key="2">
    <source>
        <dbReference type="EMBL" id="SNR66848.1"/>
    </source>
</evidence>
<accession>A0A238Y7P1</accession>
<name>A0A238Y7P1_9ACTN</name>
<proteinExistence type="predicted"/>
<dbReference type="AlphaFoldDB" id="A0A238Y7P1"/>
<feature type="transmembrane region" description="Helical" evidence="1">
    <location>
        <begin position="31"/>
        <end position="53"/>
    </location>
</feature>
<dbReference type="EMBL" id="FZNO01000018">
    <property type="protein sequence ID" value="SNR66848.1"/>
    <property type="molecule type" value="Genomic_DNA"/>
</dbReference>
<protein>
    <submittedName>
        <fullName evidence="2">Uncharacterized protein</fullName>
    </submittedName>
</protein>
<keyword evidence="3" id="KW-1185">Reference proteome</keyword>
<feature type="transmembrane region" description="Helical" evidence="1">
    <location>
        <begin position="116"/>
        <end position="140"/>
    </location>
</feature>
<keyword evidence="1" id="KW-1133">Transmembrane helix</keyword>
<evidence type="ECO:0000256" key="1">
    <source>
        <dbReference type="SAM" id="Phobius"/>
    </source>
</evidence>
<reference evidence="2 3" key="1">
    <citation type="submission" date="2017-06" db="EMBL/GenBank/DDBJ databases">
        <authorList>
            <person name="Kim H.J."/>
            <person name="Triplett B.A."/>
        </authorList>
    </citation>
    <scope>NUCLEOTIDE SEQUENCE [LARGE SCALE GENOMIC DNA]</scope>
    <source>
        <strain evidence="2 3">DSM 44272</strain>
    </source>
</reference>
<keyword evidence="1" id="KW-0472">Membrane</keyword>
<keyword evidence="1" id="KW-0812">Transmembrane</keyword>
<feature type="transmembrane region" description="Helical" evidence="1">
    <location>
        <begin position="65"/>
        <end position="87"/>
    </location>
</feature>
<dbReference type="OrthoDB" id="5198726at2"/>
<dbReference type="Proteomes" id="UP000198403">
    <property type="component" value="Unassembled WGS sequence"/>
</dbReference>
<evidence type="ECO:0000313" key="3">
    <source>
        <dbReference type="Proteomes" id="UP000198403"/>
    </source>
</evidence>
<dbReference type="RefSeq" id="WP_089337546.1">
    <property type="nucleotide sequence ID" value="NZ_FZNO01000018.1"/>
</dbReference>
<organism evidence="2 3">
    <name type="scientific">Blastococcus mobilis</name>
    <dbReference type="NCBI Taxonomy" id="1938746"/>
    <lineage>
        <taxon>Bacteria</taxon>
        <taxon>Bacillati</taxon>
        <taxon>Actinomycetota</taxon>
        <taxon>Actinomycetes</taxon>
        <taxon>Geodermatophilales</taxon>
        <taxon>Geodermatophilaceae</taxon>
        <taxon>Blastococcus</taxon>
    </lineage>
</organism>
<sequence>MAKEDDDYWKGEVTKARRTQLDVVRKSATGWSALFAAVLGVFGSVTFVGGLTGVDELPESLAGDVRVAIVVAAGLALLATVLAGLAANSLPSVTSDLTFQKLRDDTKNKATSARRLLRWALLCAAGAAVIVTVGSAVVVLSEKEQDAVTAPSAVVVVDGKAVCGPLTEDADGQLSVDGIALGDAGASFTVVSSCP</sequence>